<accession>U5QNM7</accession>
<feature type="transmembrane region" description="Helical" evidence="1">
    <location>
        <begin position="243"/>
        <end position="261"/>
    </location>
</feature>
<proteinExistence type="predicted"/>
<reference evidence="2 3" key="1">
    <citation type="journal article" date="2013" name="PLoS ONE">
        <title>Cultivation and Complete Genome Sequencing of Gloeobacter kilaueensis sp. nov., from a Lava Cave in Kilauea Caldera, Hawai'i.</title>
        <authorList>
            <person name="Saw J.H."/>
            <person name="Schatz M."/>
            <person name="Brown M.V."/>
            <person name="Kunkel D.D."/>
            <person name="Foster J.S."/>
            <person name="Shick H."/>
            <person name="Christensen S."/>
            <person name="Hou S."/>
            <person name="Wan X."/>
            <person name="Donachie S.P."/>
        </authorList>
    </citation>
    <scope>NUCLEOTIDE SEQUENCE [LARGE SCALE GENOMIC DNA]</scope>
    <source>
        <strain evidence="3">JS</strain>
    </source>
</reference>
<protein>
    <recommendedName>
        <fullName evidence="4">Oligosaccharide repeat unit polymerase</fullName>
    </recommendedName>
</protein>
<feature type="transmembrane region" description="Helical" evidence="1">
    <location>
        <begin position="195"/>
        <end position="212"/>
    </location>
</feature>
<keyword evidence="1" id="KW-0472">Membrane</keyword>
<dbReference type="EMBL" id="CP003587">
    <property type="protein sequence ID" value="AGY60478.1"/>
    <property type="molecule type" value="Genomic_DNA"/>
</dbReference>
<dbReference type="Proteomes" id="UP000017396">
    <property type="component" value="Chromosome"/>
</dbReference>
<dbReference type="RefSeq" id="WP_023175833.1">
    <property type="nucleotide sequence ID" value="NC_022600.1"/>
</dbReference>
<evidence type="ECO:0000313" key="2">
    <source>
        <dbReference type="EMBL" id="AGY60478.1"/>
    </source>
</evidence>
<dbReference type="AlphaFoldDB" id="U5QNM7"/>
<dbReference type="OrthoDB" id="961798at2"/>
<dbReference type="KEGG" id="glj:GKIL_4232"/>
<evidence type="ECO:0008006" key="4">
    <source>
        <dbReference type="Google" id="ProtNLM"/>
    </source>
</evidence>
<feature type="transmembrane region" description="Helical" evidence="1">
    <location>
        <begin position="70"/>
        <end position="89"/>
    </location>
</feature>
<evidence type="ECO:0000313" key="3">
    <source>
        <dbReference type="Proteomes" id="UP000017396"/>
    </source>
</evidence>
<feature type="transmembrane region" description="Helical" evidence="1">
    <location>
        <begin position="368"/>
        <end position="391"/>
    </location>
</feature>
<dbReference type="NCBIfam" id="TIGR04370">
    <property type="entry name" value="glyco_rpt_poly"/>
    <property type="match status" value="1"/>
</dbReference>
<dbReference type="eggNOG" id="ENOG50334GA">
    <property type="taxonomic scope" value="Bacteria"/>
</dbReference>
<keyword evidence="1" id="KW-1133">Transmembrane helix</keyword>
<feature type="transmembrane region" description="Helical" evidence="1">
    <location>
        <begin position="28"/>
        <end position="49"/>
    </location>
</feature>
<dbReference type="HOGENOM" id="CLU_615033_0_0_3"/>
<sequence>MDLGFFCIAAICLLVGLAWLEHRRLGCISPWSIFLTAYGLQTLAAYFFIPLASLVVGPFAAETISKSADTALLVNLVGLAFLVVSFYLFRLVSQAKGQVSIQDKAPAEPLAESGLISDRRAAYLFGAVALASALVLLSVMLYAQTIPGLSEDVASARTFINDYPELRPLYNTANSLGALALEFFGLALILRWRQLPWQSLVPLPLLVIVLLLTGNRSYLAGLLFGLINGLSLRWLVQGRSFKVSYPLYLVFIFLFTLLSGLSSLVREAGVPQFAGWLVSNPVALLSYAAFYAYAGNNFSELRDFAWVLSNFDGEFLGGKTLLAGIAGFIPTAILPFKEDYLFSRVTNQIVGLPTDTHFGLRASLFGEWYLNFFWIGVVVFAVVAGVSFALLQRRFERRLVVLAGTGRWSAVGILTLFWFANVIQAVGSTANLSQLYVQGLLLTGAYVLIRPRPADPPTAAAPSEVSR</sequence>
<keyword evidence="3" id="KW-1185">Reference proteome</keyword>
<organism evidence="2 3">
    <name type="scientific">Gloeobacter kilaueensis (strain ATCC BAA-2537 / CCAP 1431/1 / ULC 316 / JS1)</name>
    <dbReference type="NCBI Taxonomy" id="1183438"/>
    <lineage>
        <taxon>Bacteria</taxon>
        <taxon>Bacillati</taxon>
        <taxon>Cyanobacteriota</taxon>
        <taxon>Cyanophyceae</taxon>
        <taxon>Gloeobacterales</taxon>
        <taxon>Gloeobacteraceae</taxon>
        <taxon>Gloeobacter</taxon>
    </lineage>
</organism>
<feature type="transmembrane region" description="Helical" evidence="1">
    <location>
        <begin position="398"/>
        <end position="420"/>
    </location>
</feature>
<feature type="transmembrane region" description="Helical" evidence="1">
    <location>
        <begin position="218"/>
        <end position="236"/>
    </location>
</feature>
<keyword evidence="1" id="KW-0812">Transmembrane</keyword>
<name>U5QNM7_GLOK1</name>
<feature type="transmembrane region" description="Helical" evidence="1">
    <location>
        <begin position="315"/>
        <end position="336"/>
    </location>
</feature>
<feature type="transmembrane region" description="Helical" evidence="1">
    <location>
        <begin position="121"/>
        <end position="143"/>
    </location>
</feature>
<feature type="transmembrane region" description="Helical" evidence="1">
    <location>
        <begin position="432"/>
        <end position="449"/>
    </location>
</feature>
<feature type="transmembrane region" description="Helical" evidence="1">
    <location>
        <begin position="273"/>
        <end position="294"/>
    </location>
</feature>
<evidence type="ECO:0000256" key="1">
    <source>
        <dbReference type="SAM" id="Phobius"/>
    </source>
</evidence>
<gene>
    <name evidence="2" type="ORF">GKIL_4232</name>
</gene>